<dbReference type="AlphaFoldDB" id="A0A1D3RWA9"/>
<accession>A0A1D3RWA9</accession>
<evidence type="ECO:0000313" key="3">
    <source>
        <dbReference type="Proteomes" id="UP000195879"/>
    </source>
</evidence>
<sequence>MKMMNIILSFFILIIFSNVKAATFQDANNNSPKLTGYISVAYPFATLSKFNESYIQCLNEINKFLCEQSENIKYAYEGTNYHLVITDFDISIDNSSPYLSRTISKNRTEALKIGTNYFINYIKDNIKHLFSRYMHKYDFENNYGDNLNILANDLKKLMYEQFDMKFEQDLIKYENEPKNKRLRDSAKQIFYTLVHNSEINIRGYFIKISKDGNYAHLNQNKSLYFDIIINEKNANANYDFKIPIPNVVKLVDNTLE</sequence>
<name>A0A1D3RWA9_PLACE</name>
<proteinExistence type="predicted"/>
<feature type="signal peptide" evidence="1">
    <location>
        <begin position="1"/>
        <end position="21"/>
    </location>
</feature>
<dbReference type="EMBL" id="LT608203">
    <property type="protein sequence ID" value="SCN60530.1"/>
    <property type="molecule type" value="Genomic_DNA"/>
</dbReference>
<organism evidence="2 3">
    <name type="scientific">Plasmodium chabaudi adami</name>
    <dbReference type="NCBI Taxonomy" id="5826"/>
    <lineage>
        <taxon>Eukaryota</taxon>
        <taxon>Sar</taxon>
        <taxon>Alveolata</taxon>
        <taxon>Apicomplexa</taxon>
        <taxon>Aconoidasida</taxon>
        <taxon>Haemosporida</taxon>
        <taxon>Plasmodiidae</taxon>
        <taxon>Plasmodium</taxon>
        <taxon>Plasmodium (Vinckeia)</taxon>
    </lineage>
</organism>
<dbReference type="InterPro" id="IPR021689">
    <property type="entry name" value="DUF3271"/>
</dbReference>
<dbReference type="Proteomes" id="UP000195879">
    <property type="component" value="Chromosome 9"/>
</dbReference>
<reference evidence="2 3" key="1">
    <citation type="submission" date="2016-08" db="EMBL/GenBank/DDBJ databases">
        <authorList>
            <consortium name="Pathogen Informatics"/>
        </authorList>
    </citation>
    <scope>NUCLEOTIDE SEQUENCE [LARGE SCALE GENOMIC DNA]</scope>
    <source>
        <strain evidence="2 3">DK</strain>
    </source>
</reference>
<protein>
    <submittedName>
        <fullName evidence="2">Fam-d protein</fullName>
    </submittedName>
</protein>
<keyword evidence="1" id="KW-0732">Signal</keyword>
<evidence type="ECO:0000256" key="1">
    <source>
        <dbReference type="SAM" id="SignalP"/>
    </source>
</evidence>
<feature type="chain" id="PRO_5008920470" evidence="1">
    <location>
        <begin position="22"/>
        <end position="256"/>
    </location>
</feature>
<dbReference type="OrthoDB" id="371792at2759"/>
<evidence type="ECO:0000313" key="2">
    <source>
        <dbReference type="EMBL" id="SCN60530.1"/>
    </source>
</evidence>
<gene>
    <name evidence="2" type="ORF">PCHDK_000209800</name>
</gene>
<dbReference type="Pfam" id="PF11675">
    <property type="entry name" value="DUF3271"/>
    <property type="match status" value="1"/>
</dbReference>